<protein>
    <recommendedName>
        <fullName evidence="7">Guanylate cyclase activator 2B</fullName>
    </recommendedName>
</protein>
<keyword evidence="4 9" id="KW-0732">Signal</keyword>
<dbReference type="GO" id="GO:0005576">
    <property type="term" value="C:extracellular region"/>
    <property type="evidence" value="ECO:0007669"/>
    <property type="project" value="UniProtKB-SubCell"/>
</dbReference>
<dbReference type="PIRSF" id="PIRSF001849">
    <property type="entry name" value="Guanylin"/>
    <property type="match status" value="1"/>
</dbReference>
<keyword evidence="3" id="KW-0964">Secreted</keyword>
<evidence type="ECO:0000256" key="8">
    <source>
        <dbReference type="PIRSR" id="PIRSR001849-50"/>
    </source>
</evidence>
<keyword evidence="5 8" id="KW-1015">Disulfide bond</keyword>
<comment type="subcellular location">
    <subcellularLocation>
        <location evidence="1">Secreted</location>
    </subcellularLocation>
</comment>
<proteinExistence type="inferred from homology"/>
<evidence type="ECO:0000256" key="4">
    <source>
        <dbReference type="ARBA" id="ARBA00022729"/>
    </source>
</evidence>
<evidence type="ECO:0000256" key="2">
    <source>
        <dbReference type="ARBA" id="ARBA00009883"/>
    </source>
</evidence>
<feature type="signal peptide" evidence="9">
    <location>
        <begin position="1"/>
        <end position="20"/>
    </location>
</feature>
<evidence type="ECO:0000256" key="5">
    <source>
        <dbReference type="ARBA" id="ARBA00023157"/>
    </source>
</evidence>
<evidence type="ECO:0000256" key="1">
    <source>
        <dbReference type="ARBA" id="ARBA00004613"/>
    </source>
</evidence>
<evidence type="ECO:0000256" key="6">
    <source>
        <dbReference type="ARBA" id="ARBA00037765"/>
    </source>
</evidence>
<sequence>MKTTLPTTFMLLAVCLICDAVQVKEGEFTFSLESVRKLKDLMDRDLVEKESPRLAKTSVALICSDPALPEEFLPMCQSKGAGMAVSRMAFIASHHDECEICMFAACTGC</sequence>
<name>A0AAD7W8D6_9TELE</name>
<feature type="disulfide bond" evidence="8">
    <location>
        <begin position="101"/>
        <end position="109"/>
    </location>
</feature>
<gene>
    <name evidence="10" type="ORF">AAFF_G00159440</name>
</gene>
<feature type="disulfide bond" evidence="8">
    <location>
        <begin position="63"/>
        <end position="76"/>
    </location>
</feature>
<dbReference type="InterPro" id="IPR000879">
    <property type="entry name" value="Guanylin"/>
</dbReference>
<comment type="caution">
    <text evidence="10">The sequence shown here is derived from an EMBL/GenBank/DDBJ whole genome shotgun (WGS) entry which is preliminary data.</text>
</comment>
<keyword evidence="11" id="KW-1185">Reference proteome</keyword>
<dbReference type="SUPFAM" id="SSF89890">
    <property type="entry name" value="Proguanylin"/>
    <property type="match status" value="1"/>
</dbReference>
<evidence type="ECO:0000313" key="10">
    <source>
        <dbReference type="EMBL" id="KAJ8387225.1"/>
    </source>
</evidence>
<dbReference type="Proteomes" id="UP001221898">
    <property type="component" value="Unassembled WGS sequence"/>
</dbReference>
<organism evidence="10 11">
    <name type="scientific">Aldrovandia affinis</name>
    <dbReference type="NCBI Taxonomy" id="143900"/>
    <lineage>
        <taxon>Eukaryota</taxon>
        <taxon>Metazoa</taxon>
        <taxon>Chordata</taxon>
        <taxon>Craniata</taxon>
        <taxon>Vertebrata</taxon>
        <taxon>Euteleostomi</taxon>
        <taxon>Actinopterygii</taxon>
        <taxon>Neopterygii</taxon>
        <taxon>Teleostei</taxon>
        <taxon>Notacanthiformes</taxon>
        <taxon>Halosauridae</taxon>
        <taxon>Aldrovandia</taxon>
    </lineage>
</organism>
<reference evidence="10" key="1">
    <citation type="journal article" date="2023" name="Science">
        <title>Genome structures resolve the early diversification of teleost fishes.</title>
        <authorList>
            <person name="Parey E."/>
            <person name="Louis A."/>
            <person name="Montfort J."/>
            <person name="Bouchez O."/>
            <person name="Roques C."/>
            <person name="Iampietro C."/>
            <person name="Lluch J."/>
            <person name="Castinel A."/>
            <person name="Donnadieu C."/>
            <person name="Desvignes T."/>
            <person name="Floi Bucao C."/>
            <person name="Jouanno E."/>
            <person name="Wen M."/>
            <person name="Mejri S."/>
            <person name="Dirks R."/>
            <person name="Jansen H."/>
            <person name="Henkel C."/>
            <person name="Chen W.J."/>
            <person name="Zahm M."/>
            <person name="Cabau C."/>
            <person name="Klopp C."/>
            <person name="Thompson A.W."/>
            <person name="Robinson-Rechavi M."/>
            <person name="Braasch I."/>
            <person name="Lecointre G."/>
            <person name="Bobe J."/>
            <person name="Postlethwait J.H."/>
            <person name="Berthelot C."/>
            <person name="Roest Crollius H."/>
            <person name="Guiguen Y."/>
        </authorList>
    </citation>
    <scope>NUCLEOTIDE SEQUENCE</scope>
    <source>
        <strain evidence="10">NC1722</strain>
    </source>
</reference>
<dbReference type="PANTHER" id="PTHR11318">
    <property type="entry name" value="GUANYLIN FAMILY MEMBER"/>
    <property type="match status" value="1"/>
</dbReference>
<dbReference type="EMBL" id="JAINUG010000215">
    <property type="protein sequence ID" value="KAJ8387225.1"/>
    <property type="molecule type" value="Genomic_DNA"/>
</dbReference>
<feature type="chain" id="PRO_5042168994" description="Guanylate cyclase activator 2B" evidence="9">
    <location>
        <begin position="21"/>
        <end position="109"/>
    </location>
</feature>
<evidence type="ECO:0000256" key="7">
    <source>
        <dbReference type="ARBA" id="ARBA00041176"/>
    </source>
</evidence>
<evidence type="ECO:0000256" key="9">
    <source>
        <dbReference type="SAM" id="SignalP"/>
    </source>
</evidence>
<dbReference type="InterPro" id="IPR036382">
    <property type="entry name" value="Guanylin_sf"/>
</dbReference>
<dbReference type="Pfam" id="PF02058">
    <property type="entry name" value="Guanylin"/>
    <property type="match status" value="1"/>
</dbReference>
<dbReference type="Gene3D" id="3.90.1450.10">
    <property type="entry name" value="Guanylin"/>
    <property type="match status" value="1"/>
</dbReference>
<feature type="disulfide bond" evidence="8">
    <location>
        <begin position="98"/>
        <end position="106"/>
    </location>
</feature>
<dbReference type="GO" id="GO:0030250">
    <property type="term" value="F:guanylate cyclase activator activity"/>
    <property type="evidence" value="ECO:0007669"/>
    <property type="project" value="InterPro"/>
</dbReference>
<evidence type="ECO:0000256" key="3">
    <source>
        <dbReference type="ARBA" id="ARBA00022525"/>
    </source>
</evidence>
<dbReference type="PRINTS" id="PR00774">
    <property type="entry name" value="GUANYLIN"/>
</dbReference>
<evidence type="ECO:0000313" key="11">
    <source>
        <dbReference type="Proteomes" id="UP001221898"/>
    </source>
</evidence>
<dbReference type="PANTHER" id="PTHR11318:SF4">
    <property type="entry name" value="GUANYLATE CYCLASE ACTIVATOR 2B"/>
    <property type="match status" value="1"/>
</dbReference>
<dbReference type="AlphaFoldDB" id="A0AAD7W8D6"/>
<comment type="function">
    <text evidence="6">Endogenous activator of intestinal guanylate cyclase. It stimulates this enzyme through the same receptor binding region as the heat-stable enterotoxins. May be a potent physiological regulator of intestinal fluid and electrolyte transport. May be an autocrine/paracrine regulator of intestinal salt and water transport.</text>
</comment>
<accession>A0AAD7W8D6</accession>
<comment type="similarity">
    <text evidence="2">Belongs to the guanylin family.</text>
</comment>